<dbReference type="EnsemblMetazoa" id="GPPI006829-RA">
    <property type="protein sequence ID" value="GPPI006829-PA"/>
    <property type="gene ID" value="GPPI006829"/>
</dbReference>
<dbReference type="Proteomes" id="UP000092460">
    <property type="component" value="Unassembled WGS sequence"/>
</dbReference>
<reference evidence="2" key="1">
    <citation type="submission" date="2015-01" db="EMBL/GenBank/DDBJ databases">
        <authorList>
            <person name="Aksoy S."/>
            <person name="Warren W."/>
            <person name="Wilson R.K."/>
        </authorList>
    </citation>
    <scope>NUCLEOTIDE SEQUENCE [LARGE SCALE GENOMIC DNA]</scope>
    <source>
        <strain evidence="2">IAEA</strain>
    </source>
</reference>
<sequence>MFPEQLPSKLHSTIFHDIAINSCIAIALLLDLRCYLAAYPLRRLTENKTLADTDEANFGLPKQRLVHLLYRFFLKYYSSKIVFFPPICNMWLYHRIEKNKVDKGKHYKCKKRTSEEKDKNTKENFAENQSTTKLMHPSIRLWDDIYMSPLLYRALSRLIDAQWLIILKIDNSGKI</sequence>
<name>A0A1B0ASD6_9MUSC</name>
<protein>
    <submittedName>
        <fullName evidence="1">Uncharacterized protein</fullName>
    </submittedName>
</protein>
<organism evidence="1 2">
    <name type="scientific">Glossina palpalis gambiensis</name>
    <dbReference type="NCBI Taxonomy" id="67801"/>
    <lineage>
        <taxon>Eukaryota</taxon>
        <taxon>Metazoa</taxon>
        <taxon>Ecdysozoa</taxon>
        <taxon>Arthropoda</taxon>
        <taxon>Hexapoda</taxon>
        <taxon>Insecta</taxon>
        <taxon>Pterygota</taxon>
        <taxon>Neoptera</taxon>
        <taxon>Endopterygota</taxon>
        <taxon>Diptera</taxon>
        <taxon>Brachycera</taxon>
        <taxon>Muscomorpha</taxon>
        <taxon>Hippoboscoidea</taxon>
        <taxon>Glossinidae</taxon>
        <taxon>Glossina</taxon>
    </lineage>
</organism>
<evidence type="ECO:0000313" key="1">
    <source>
        <dbReference type="EnsemblMetazoa" id="GPPI006829-PA"/>
    </source>
</evidence>
<proteinExistence type="predicted"/>
<evidence type="ECO:0000313" key="2">
    <source>
        <dbReference type="Proteomes" id="UP000092460"/>
    </source>
</evidence>
<dbReference type="EMBL" id="JXJN01002731">
    <property type="status" value="NOT_ANNOTATED_CDS"/>
    <property type="molecule type" value="Genomic_DNA"/>
</dbReference>
<dbReference type="VEuPathDB" id="VectorBase:GPPI006829"/>
<accession>A0A1B0ASD6</accession>
<reference evidence="1" key="2">
    <citation type="submission" date="2020-05" db="UniProtKB">
        <authorList>
            <consortium name="EnsemblMetazoa"/>
        </authorList>
    </citation>
    <scope>IDENTIFICATION</scope>
    <source>
        <strain evidence="1">IAEA</strain>
    </source>
</reference>
<dbReference type="AlphaFoldDB" id="A0A1B0ASD6"/>
<keyword evidence="2" id="KW-1185">Reference proteome</keyword>
<dbReference type="EMBL" id="JXJN01002730">
    <property type="status" value="NOT_ANNOTATED_CDS"/>
    <property type="molecule type" value="Genomic_DNA"/>
</dbReference>